<keyword evidence="2" id="KW-1185">Reference proteome</keyword>
<dbReference type="GO" id="GO:0008811">
    <property type="term" value="F:chloramphenicol O-acetyltransferase activity"/>
    <property type="evidence" value="ECO:0007669"/>
    <property type="project" value="InterPro"/>
</dbReference>
<keyword evidence="1" id="KW-0808">Transferase</keyword>
<dbReference type="OrthoDB" id="9801766at2"/>
<proteinExistence type="predicted"/>
<dbReference type="KEGG" id="salo:EF888_03830"/>
<dbReference type="Gene3D" id="3.30.559.10">
    <property type="entry name" value="Chloramphenicol acetyltransferase-like domain"/>
    <property type="match status" value="1"/>
</dbReference>
<dbReference type="SUPFAM" id="SSF52777">
    <property type="entry name" value="CoA-dependent acyltransferases"/>
    <property type="match status" value="1"/>
</dbReference>
<dbReference type="InterPro" id="IPR001707">
    <property type="entry name" value="Cmp_AcTrfase"/>
</dbReference>
<comment type="caution">
    <text evidence="1">The sequence shown here is derived from an EMBL/GenBank/DDBJ whole genome shotgun (WGS) entry which is preliminary data.</text>
</comment>
<sequence>MMGRAVDLKSWPRAEQFRLFRTYARPHYAITTRIVVSRLMAEHGERNLSPFRTTLHAIGAGLHAVPELRMRFKGDKVRLYDRLLLSPTIPLENGDFRYTYMAWNPDRARFDRHAAEKIEEVRAGVPLNANDGTVEDVAYLSCLPWLDYTSLDNALPGSDDCIPRVSWGKIVPKGDGHDMAMTLQVHHALVDGLQVARFFEATQAALDSV</sequence>
<dbReference type="EMBL" id="QGGV01000001">
    <property type="protein sequence ID" value="PWK58665.1"/>
    <property type="molecule type" value="Genomic_DNA"/>
</dbReference>
<evidence type="ECO:0000313" key="2">
    <source>
        <dbReference type="Proteomes" id="UP000245390"/>
    </source>
</evidence>
<protein>
    <submittedName>
        <fullName evidence="1">Chloramphenicol O-acetyltransferase type A</fullName>
    </submittedName>
</protein>
<dbReference type="AlphaFoldDB" id="A0A316GEK8"/>
<reference evidence="1 2" key="1">
    <citation type="submission" date="2018-05" db="EMBL/GenBank/DDBJ databases">
        <title>Genomic Encyclopedia of Type Strains, Phase IV (KMG-IV): sequencing the most valuable type-strain genomes for metagenomic binning, comparative biology and taxonomic classification.</title>
        <authorList>
            <person name="Goeker M."/>
        </authorList>
    </citation>
    <scope>NUCLEOTIDE SEQUENCE [LARGE SCALE GENOMIC DNA]</scope>
    <source>
        <strain evidence="1 2">DSM 103371</strain>
    </source>
</reference>
<accession>A0A316GEK8</accession>
<dbReference type="Proteomes" id="UP000245390">
    <property type="component" value="Unassembled WGS sequence"/>
</dbReference>
<dbReference type="InterPro" id="IPR023213">
    <property type="entry name" value="CAT-like_dom_sf"/>
</dbReference>
<dbReference type="Pfam" id="PF00302">
    <property type="entry name" value="CAT"/>
    <property type="match status" value="1"/>
</dbReference>
<dbReference type="PANTHER" id="PTHR38474:SF1">
    <property type="entry name" value="SLR0299 PROTEIN"/>
    <property type="match status" value="1"/>
</dbReference>
<evidence type="ECO:0000313" key="1">
    <source>
        <dbReference type="EMBL" id="PWK58665.1"/>
    </source>
</evidence>
<name>A0A316GEK8_9RHOB</name>
<dbReference type="PANTHER" id="PTHR38474">
    <property type="entry name" value="SLR0299 PROTEIN"/>
    <property type="match status" value="1"/>
</dbReference>
<organism evidence="1 2">
    <name type="scientific">Silicimonas algicola</name>
    <dbReference type="NCBI Taxonomy" id="1826607"/>
    <lineage>
        <taxon>Bacteria</taxon>
        <taxon>Pseudomonadati</taxon>
        <taxon>Pseudomonadota</taxon>
        <taxon>Alphaproteobacteria</taxon>
        <taxon>Rhodobacterales</taxon>
        <taxon>Paracoccaceae</taxon>
    </lineage>
</organism>
<gene>
    <name evidence="1" type="ORF">C8D95_101480</name>
</gene>
<dbReference type="SMART" id="SM01059">
    <property type="entry name" value="CAT"/>
    <property type="match status" value="1"/>
</dbReference>
<dbReference type="RefSeq" id="WP_109757528.1">
    <property type="nucleotide sequence ID" value="NZ_CP034588.1"/>
</dbReference>